<evidence type="ECO:0000313" key="1">
    <source>
        <dbReference type="Ensembl" id="ENSCAFP00020021976.1"/>
    </source>
</evidence>
<name>A0A8C0KXW7_CANLU</name>
<dbReference type="Ensembl" id="ENSCAFT00020025451.1">
    <property type="protein sequence ID" value="ENSCAFP00020021976.1"/>
    <property type="gene ID" value="ENSCAFG00020017370.1"/>
</dbReference>
<reference evidence="1" key="2">
    <citation type="submission" date="2025-09" db="UniProtKB">
        <authorList>
            <consortium name="Ensembl"/>
        </authorList>
    </citation>
    <scope>IDENTIFICATION</scope>
</reference>
<dbReference type="AlphaFoldDB" id="A0A8C0KXW7"/>
<dbReference type="GeneTree" id="ENSGT00980000202834"/>
<reference evidence="1" key="1">
    <citation type="submission" date="2025-08" db="UniProtKB">
        <authorList>
            <consortium name="Ensembl"/>
        </authorList>
    </citation>
    <scope>IDENTIFICATION</scope>
</reference>
<evidence type="ECO:0000313" key="2">
    <source>
        <dbReference type="Proteomes" id="UP000694391"/>
    </source>
</evidence>
<organism evidence="1 2">
    <name type="scientific">Canis lupus dingo</name>
    <name type="common">dingo</name>
    <dbReference type="NCBI Taxonomy" id="286419"/>
    <lineage>
        <taxon>Eukaryota</taxon>
        <taxon>Metazoa</taxon>
        <taxon>Chordata</taxon>
        <taxon>Craniata</taxon>
        <taxon>Vertebrata</taxon>
        <taxon>Euteleostomi</taxon>
        <taxon>Mammalia</taxon>
        <taxon>Eutheria</taxon>
        <taxon>Laurasiatheria</taxon>
        <taxon>Carnivora</taxon>
        <taxon>Caniformia</taxon>
        <taxon>Canidae</taxon>
        <taxon>Canis</taxon>
    </lineage>
</organism>
<accession>A0A8C0KXW7</accession>
<sequence length="108" mass="11687">MHHLQPAPGHWRLLPMEVPVCTGAWKWLRDSQDTKGSFTSLGGEGRGGGNPPAHNQLFPSNGYVLCRGPKRVVAASVTTVQCQTGLTECNTSCDDTGKLILQPRPHVQ</sequence>
<keyword evidence="2" id="KW-1185">Reference proteome</keyword>
<protein>
    <submittedName>
        <fullName evidence="1">Uncharacterized protein</fullName>
    </submittedName>
</protein>
<proteinExistence type="predicted"/>
<dbReference type="Proteomes" id="UP000694391">
    <property type="component" value="Unplaced"/>
</dbReference>